<sequence>MNYSGKFLPGASHGPATHFAIDPVQVPGVPTFQVPDAHLLFSGDYLRVGSDLIISNHLTRIVVPDYFKGHSQSRPLLVSSDGAPISSEVVDALTGYTAYAQADPQNVAGKVVGHIIKMTGSASIVRNGVTIVANVGDVVYQSDVVQTGSSSTIGLVLDDGSTFNLSANSRFLLGDLTFDPNSTSNSAFLTLVQGAASFVAGQVAKTGDMRIATPVASIGIRGTAVNLEISSTDGTVSISVVDQRDGALHAVQVFNNAGVLIGTVTSNGASLTLTPTATFDVLAQQIDKTADQVAREFNVFQQVLSTYDAAKQIFPNLPQHTDNSDRQNGNDANPKEVTRFASSAPLNPPGTEYHPPAATPQTTSTETPPTISVTINASPAAGAPVSTSTSLDAAGEPPIPVKLTSLPFVVTPGHVTAITSGPGDHKGPVMSASGDVVYDPDGAIYFYDRAANTTTTIASPVGGWTYGLPTISSDGRYILYQGSNGNGSYIFVYGTDSSDSIHYRVQTELAPGDAPATNGDGSTILAHSADGSIAIYGLQGNLKGTITPAAVGSSGALWTPAISADGHVVVFWNSDSGAAGGAGHLFSFDFSSGQFTHIGDTSVGAGATAPTVSADGHLIAYQSTDATGHSQIYLYDLNVGAVVFQTAGASSSYSPVLSPDGHFIVFTSDAALTAEDDNAIADVYIVDVTHPAAPAYRLVSEGSGLSSAGGVAISAGGQYVAFGSSSHIFFADPTSGHSAVITETANSPEILTAKGSIAVTGDYTGVKIAAADQFGVATPHFKAEIDQLGNIRWTFTEPKSDFDENSGVAPLSYGQDATQKFVITLSADDGSVTIPVFVTVHNGIQPSINVADFAPVAKPVTLQDGQQDASYTITSSALLAGVVDVDGPSLSISSLSLRSGSGSLSQVDGQTWSYTPDPGFSGRVMFDYGVTDSIKSAASTASLDIALPLAIVSIAPDSGVNGDFITNSGNLTVSGTNGTLFAGERIQISSDNGGIWFDVVQTSATTWSLADPISHATNFTYQARVIDSGNVTINSTSQAVVVDTTAPTAAVAITAITQDTGTAGDFVTSDTTLTVSGSNGALGAGEKIQLSSNGGATWVDVVQNTTTSWSLVDGIAHPSSFTYQVRIVDTAGNIGTTASQAVTIDNTAPTAAMAITAITQDTGTAGDFVTSDATLTVSGSNGALGAGEKIQLSSDSGTSWVDVVQNTTTSWSLVDGTAHPSSFTYQVRIVDTAGNIGTTASQAVTIDTTAPTAAMAITAINQDTGTAGDFVTSDATLTVSGSNGALGAGEKIQLSSDGGTSWVDVTQATATSWSYVDPATHAASFTYQVRIVDTAGNIGTTASQVVTIDTTASSEAVAITAITQDTGTAGDFVTSDTTLTVSGSNGALGAGEKIQLSSDGGTTWADVTQSTATSWSYLDPEPHASSFTYQTRIIDSAGNVGTTASQAVTIDTTAPSEAVAITAINQDTGTAGDFITSDTTLTVSGTNGALASGEKIQVSSDNGATWADVTQSTATSWSYLDPAPHASSFTYQTRIIDSAGNVGTTASQAVTIDTTAPSEAVAITAINQDTGTAGDFITSDTTLTVSGTNGALASGEKIQVSSDNGATWADVTQSTATSWSYLDPAPHASSFTYQTRIIDSAGNIGTTASQAVTIDTTAPSEAVAITAINQDTGTAGDFITNDTTLTVSGTNEALASDEKIQVSSNGGATWADVTRIIDSAGNVGTTASQAVTIDATAPTITISNVGGPTNQANQTITGMVDVADAGATVTVYDGSTAIRTAIVQGDGSWSAQVTLANGSNSLTAKVSDLAGNTTTSNAVVYTLSTTGPAVTEHLTSDTGSSALDQITSNPALSGTGLANTTVHFTIDGTLVTTTTLADGSGNWSFTPSGLGDGLHTIVASQTDTFNNTGSASLTFTLDTTAPSAPVISTVTDDVTPVTGTVADNGSSNDTTLTIAGTAEAGSTVTIYDTDGTTVLGSAVATGGSYSITTSALGEGSHTLTAKATDAAGNQGVASTAFHVGIDSVSPTDITLSNASVAENSAVGTVVGSFSDVDLGATGTASFTLLDDAAGRFAITSGNLVVVGSLDYETAQSHQITARVTDSAGNTFDKTLTVFVTDVAGVTLNGDAGANVLVGTPEADTLNGLGGNDRLQGLGGNDTLDGGNGFDRAVYSDAAGPVTVNLAAGTGSGAGVGSDTLISIEAAMGGDFADTFDATGFTGSSTQPGVALGQSAFEGRGGDDVITGRINDLGQSLTRVEYLSASAAVTVDLAARTGQGTAAGDVANVGHDTFTNALQGVYGSAYNDTLYGSNNVNFTYEVFEGRGGNDYIDGRGGYDIVTYNNDPATATGITVQLAAGTVSGDGTVGTDTLRDVEAVRGTNFDDAFDATGYGLAGALNASSTNGTFNDFAGAGGNDTIIGNGNTRLNYSIAQAAITVDLQITAGTAVTVAGSATGATEGTDTFTGVNAVQASVFADTLLGSSYNNTFTALGGDDYIDGRGGFDTANYNNLNTVTGGVAVNMAAGTVTGDASSGTDTLRNIEAVQGTGYVDTYDATGYGLAGALNVSTSNGNFNQFEGLGGDDSITGNGNTRVLYSNATGPVNVTIGAGGTGSASGDVSTGHDTFTGGVNSVIGSNSADSYNASGFNAGFNSFQGNGGNDTITGNGSTQVQYSNATSGVTITIGAGGAGSASGDGSVGSDTFVSGVNSAAGGNLTDTYNASGYGTGLYNSFQGNGGNDTITGNGSTQAQYNNATSSVTITITAGGAGSASGDSSVGSDTFVSGVNSALGGNSNDTYNASGYGIGLYNSFQGNAGNDTITGNGSTQVQYNSATSSVTITIGAGGTGSASGNSSVGTDSFTGVNSALGSNFDDTYNASAFNAGQFNSFHGNGGNDTITGNGSTQIEYFGATAGVNVNLTTGIASGNASVGTDTITGGVSSVEGSNFADIITGSLVNDSLFGNGGNDTLAGADGNDYLAGGSGADTFVYANGGGADYIGDFDRSEGDRIDLTGVTGIFTLADIQARATQQASDTLIDFGSGNTITLANVTVGSLVASDFIFNNSITGTSANDVLVGTSQADGIFGLGGNDRLQGLGGNDTLDGGNGFDRAVYSDAAGPVTVNLAAGIGSGAGVGSDTLISIEAAMGGDFADTFDATGFTGSSTQPGVALGQSAFEGRGGDDVITGRINDLGQSLTRVEYLSASAAVTVDLAARTGQGTAAGDVANVGHDTFTNALQGVYGSAYNDTLYGSNNVNFTYEVFEGRGGNDYIDGRGGYDIVTYNNDPATATGITVQLAAGTVSGDGTVGTDTLRDVEAVRGTNFDDAFDATGYGLAGALNASSTNGTFNDFAGAGGNDTIIGNGNTRLNYSIAQAAITVDLQITAGTAVTVAGSATGATEGTDTFTGVNAVQASVFADTLLGSSYNNTFTALGGDDYIDGRGGFDTANYNNLNTVTGGVAVNMAAGTVTGDASSGTDTLRNIEAVQGTGYVDTYDATGYGLAGALNVSTSNGNFNQFEGLGGDDSITGNGNTRVLYSNATGPVNVTIGAGGTGSASGDVSTGHDTFTGGVNSAIGSNSADSYNASGFNAGFNSFQGNGGNDTITGNGSTQVQYSNATSSVTIDLIAGTAIGNGSVGTDTITGGVNSVVGSNFDDVISGTNNATVTDVYFGGGGNDTINGRGGYDLANYNDSSISAAIIVDLAAGTVVGDSSVGSDILQGVELVRGTRFADTFDATGFNGSSTNAGSYDTFNTFEGMAGNDTVTGNGNTRVDYSHALAAVTVDLTAGTGQGVAAGDVAGVGFDTFTGGVNSIRGSNFNDTLFGSNNATGAEEFIGGAGNDAIDGRGGFDRAMYSASSDDATTGGVVVDLAAGTVSGDASVGSDTLKSIESIRGTNFADTFTATGFSGSSVNAGSNGTLNEFEGEAGNDTITGNGNTRIAFYHAAGGVNVDLSTGTSTSLASGDLAHVGTDTFTGVAAVRGSDFGDQISGKSGSVILDGRGGDDILVANGGANTLIGGEGNDQFKFKAALANGATISDFAGNGAAAGDSIDFEGFGTAAQGATFTFFSAAGADSIWQIHSGLDGHNELITLKGIATSAGVHSSDYLFAT</sequence>
<dbReference type="RefSeq" id="WP_270162516.1">
    <property type="nucleotide sequence ID" value="NZ_CP089391.1"/>
</dbReference>
<dbReference type="NCBIfam" id="NF033510">
    <property type="entry name" value="Ca_tandemer"/>
    <property type="match status" value="3"/>
</dbReference>
<evidence type="ECO:0000313" key="3">
    <source>
        <dbReference type="EMBL" id="WBL77252.1"/>
    </source>
</evidence>
<dbReference type="Gene3D" id="2.150.10.10">
    <property type="entry name" value="Serralysin-like metalloprotease, C-terminal"/>
    <property type="match status" value="5"/>
</dbReference>
<dbReference type="Pfam" id="PF00353">
    <property type="entry name" value="HemolysinCabind"/>
    <property type="match status" value="16"/>
</dbReference>
<dbReference type="Pfam" id="PF04773">
    <property type="entry name" value="FecR"/>
    <property type="match status" value="1"/>
</dbReference>
<dbReference type="SUPFAM" id="SSF49313">
    <property type="entry name" value="Cadherin-like"/>
    <property type="match status" value="1"/>
</dbReference>
<dbReference type="InterPro" id="IPR006860">
    <property type="entry name" value="FecR"/>
</dbReference>
<name>A0ABY7MKR4_9BRAD</name>
<dbReference type="InterPro" id="IPR002126">
    <property type="entry name" value="Cadherin-like_dom"/>
</dbReference>
<dbReference type="InterPro" id="IPR011049">
    <property type="entry name" value="Serralysin-like_metalloprot_C"/>
</dbReference>
<dbReference type="Gene3D" id="2.60.40.10">
    <property type="entry name" value="Immunoglobulins"/>
    <property type="match status" value="10"/>
</dbReference>
<dbReference type="InterPro" id="IPR015943">
    <property type="entry name" value="WD40/YVTN_repeat-like_dom_sf"/>
</dbReference>
<dbReference type="Pfam" id="PF07676">
    <property type="entry name" value="PD40"/>
    <property type="match status" value="1"/>
</dbReference>
<dbReference type="PROSITE" id="PS50268">
    <property type="entry name" value="CADHERIN_2"/>
    <property type="match status" value="1"/>
</dbReference>
<feature type="compositionally biased region" description="Low complexity" evidence="1">
    <location>
        <begin position="355"/>
        <end position="375"/>
    </location>
</feature>
<dbReference type="InterPro" id="IPR044016">
    <property type="entry name" value="Big_13"/>
</dbReference>
<dbReference type="Pfam" id="PF17892">
    <property type="entry name" value="Cadherin_5"/>
    <property type="match status" value="1"/>
</dbReference>
<evidence type="ECO:0000259" key="2">
    <source>
        <dbReference type="PROSITE" id="PS50268"/>
    </source>
</evidence>
<dbReference type="Pfam" id="PF19077">
    <property type="entry name" value="Big_13"/>
    <property type="match status" value="8"/>
</dbReference>
<feature type="compositionally biased region" description="Polar residues" evidence="1">
    <location>
        <begin position="318"/>
        <end position="331"/>
    </location>
</feature>
<gene>
    <name evidence="3" type="ORF">I3J27_30130</name>
</gene>
<dbReference type="SUPFAM" id="SSF69322">
    <property type="entry name" value="Tricorn protease domain 2"/>
    <property type="match status" value="1"/>
</dbReference>
<dbReference type="Gene3D" id="2.60.40.60">
    <property type="entry name" value="Cadherins"/>
    <property type="match status" value="1"/>
</dbReference>
<dbReference type="SUPFAM" id="SSF51120">
    <property type="entry name" value="beta-Roll"/>
    <property type="match status" value="4"/>
</dbReference>
<evidence type="ECO:0000313" key="4">
    <source>
        <dbReference type="Proteomes" id="UP001179614"/>
    </source>
</evidence>
<accession>A0ABY7MKR4</accession>
<dbReference type="EMBL" id="CP089391">
    <property type="protein sequence ID" value="WBL77252.1"/>
    <property type="molecule type" value="Genomic_DNA"/>
</dbReference>
<protein>
    <submittedName>
        <fullName evidence="3">Ig-like domain-containing protein</fullName>
    </submittedName>
</protein>
<proteinExistence type="predicted"/>
<dbReference type="PRINTS" id="PR00313">
    <property type="entry name" value="CABNDNGRPT"/>
</dbReference>
<dbReference type="InterPro" id="IPR001343">
    <property type="entry name" value="Hemolysn_Ca-bd"/>
</dbReference>
<dbReference type="InterPro" id="IPR041690">
    <property type="entry name" value="Cadherin_5"/>
</dbReference>
<keyword evidence="4" id="KW-1185">Reference proteome</keyword>
<dbReference type="Gene3D" id="2.130.10.10">
    <property type="entry name" value="YVTN repeat-like/Quinoprotein amine dehydrogenase"/>
    <property type="match status" value="1"/>
</dbReference>
<feature type="region of interest" description="Disordered" evidence="1">
    <location>
        <begin position="316"/>
        <end position="392"/>
    </location>
</feature>
<dbReference type="InterPro" id="IPR013783">
    <property type="entry name" value="Ig-like_fold"/>
</dbReference>
<dbReference type="Proteomes" id="UP001179614">
    <property type="component" value="Chromosome"/>
</dbReference>
<dbReference type="PROSITE" id="PS00330">
    <property type="entry name" value="HEMOLYSIN_CALCIUM"/>
    <property type="match status" value="3"/>
</dbReference>
<feature type="domain" description="Cadherin" evidence="2">
    <location>
        <begin position="2028"/>
        <end position="2138"/>
    </location>
</feature>
<dbReference type="InterPro" id="IPR015919">
    <property type="entry name" value="Cadherin-like_sf"/>
</dbReference>
<reference evidence="3" key="1">
    <citation type="submission" date="2021-12" db="EMBL/GenBank/DDBJ databases">
        <title>Bradyrhizobium xenonodulans sp. nov.</title>
        <authorList>
            <person name="Claassens R."/>
            <person name="Venter S.N."/>
            <person name="Beukes C.W."/>
            <person name="Stepkowski T."/>
            <person name="Steenkamp E.T."/>
        </authorList>
    </citation>
    <scope>NUCLEOTIDE SEQUENCE</scope>
    <source>
        <strain evidence="3">14AB</strain>
    </source>
</reference>
<evidence type="ECO:0000256" key="1">
    <source>
        <dbReference type="SAM" id="MobiDB-lite"/>
    </source>
</evidence>
<organism evidence="3 4">
    <name type="scientific">Bradyrhizobium xenonodulans</name>
    <dbReference type="NCBI Taxonomy" id="2736875"/>
    <lineage>
        <taxon>Bacteria</taxon>
        <taxon>Pseudomonadati</taxon>
        <taxon>Pseudomonadota</taxon>
        <taxon>Alphaproteobacteria</taxon>
        <taxon>Hyphomicrobiales</taxon>
        <taxon>Nitrobacteraceae</taxon>
        <taxon>Bradyrhizobium</taxon>
    </lineage>
</organism>
<dbReference type="Pfam" id="PF00028">
    <property type="entry name" value="Cadherin"/>
    <property type="match status" value="1"/>
</dbReference>
<dbReference type="InterPro" id="IPR018511">
    <property type="entry name" value="Hemolysin-typ_Ca-bd_CS"/>
</dbReference>
<dbReference type="InterPro" id="IPR011659">
    <property type="entry name" value="WD40"/>
</dbReference>
<dbReference type="CDD" id="cd11304">
    <property type="entry name" value="Cadherin_repeat"/>
    <property type="match status" value="1"/>
</dbReference>